<evidence type="ECO:0000256" key="1">
    <source>
        <dbReference type="ARBA" id="ARBA00007613"/>
    </source>
</evidence>
<reference evidence="3" key="1">
    <citation type="submission" date="2019-12" db="EMBL/GenBank/DDBJ databases">
        <title>Comparative genomics gives insights into the taxonomy of the Azoarcus-Aromatoleum group and reveals separate origins of nif in the plant-associated Azoarcus and non-plant-associated Aromatoleum sub-groups.</title>
        <authorList>
            <person name="Lafos M."/>
            <person name="Maluk M."/>
            <person name="Batista M."/>
            <person name="Junghare M."/>
            <person name="Carmona M."/>
            <person name="Faoro H."/>
            <person name="Cruz L.M."/>
            <person name="Battistoni F."/>
            <person name="De Souza E."/>
            <person name="Pedrosa F."/>
            <person name="Chen W.-M."/>
            <person name="Poole P.S."/>
            <person name="Dixon R.A."/>
            <person name="James E.K."/>
        </authorList>
    </citation>
    <scope>NUCLEOTIDE SEQUENCE</scope>
    <source>
        <strain evidence="3">NSC3</strain>
    </source>
</reference>
<evidence type="ECO:0000313" key="3">
    <source>
        <dbReference type="EMBL" id="NMG03055.1"/>
    </source>
</evidence>
<evidence type="ECO:0000256" key="2">
    <source>
        <dbReference type="SAM" id="SignalP"/>
    </source>
</evidence>
<accession>A0A972J9K2</accession>
<dbReference type="SUPFAM" id="SSF56954">
    <property type="entry name" value="Outer membrane efflux proteins (OEP)"/>
    <property type="match status" value="1"/>
</dbReference>
<dbReference type="InterPro" id="IPR003423">
    <property type="entry name" value="OMP_efflux"/>
</dbReference>
<name>A0A972J9K2_9RHOO</name>
<dbReference type="InterPro" id="IPR010131">
    <property type="entry name" value="MdtP/NodT-like"/>
</dbReference>
<dbReference type="GO" id="GO:0015562">
    <property type="term" value="F:efflux transmembrane transporter activity"/>
    <property type="evidence" value="ECO:0007669"/>
    <property type="project" value="InterPro"/>
</dbReference>
<gene>
    <name evidence="3" type="ORF">GPA21_08715</name>
</gene>
<evidence type="ECO:0000313" key="4">
    <source>
        <dbReference type="Proteomes" id="UP000599523"/>
    </source>
</evidence>
<dbReference type="Gene3D" id="1.20.1600.10">
    <property type="entry name" value="Outer membrane efflux proteins (OEP)"/>
    <property type="match status" value="1"/>
</dbReference>
<keyword evidence="4" id="KW-1185">Reference proteome</keyword>
<dbReference type="EMBL" id="WTVM01000041">
    <property type="protein sequence ID" value="NMG03055.1"/>
    <property type="molecule type" value="Genomic_DNA"/>
</dbReference>
<dbReference type="Pfam" id="PF02321">
    <property type="entry name" value="OEP"/>
    <property type="match status" value="2"/>
</dbReference>
<keyword evidence="2" id="KW-0732">Signal</keyword>
<feature type="chain" id="PRO_5037470969" evidence="2">
    <location>
        <begin position="32"/>
        <end position="434"/>
    </location>
</feature>
<proteinExistence type="inferred from homology"/>
<feature type="signal peptide" evidence="2">
    <location>
        <begin position="1"/>
        <end position="31"/>
    </location>
</feature>
<dbReference type="PANTHER" id="PTHR30203">
    <property type="entry name" value="OUTER MEMBRANE CATION EFFLUX PROTEIN"/>
    <property type="match status" value="1"/>
</dbReference>
<dbReference type="AlphaFoldDB" id="A0A972J9K2"/>
<protein>
    <submittedName>
        <fullName evidence="3">TolC family protein</fullName>
    </submittedName>
</protein>
<dbReference type="RefSeq" id="WP_168987814.1">
    <property type="nucleotide sequence ID" value="NZ_CAWPHM010000266.1"/>
</dbReference>
<organism evidence="3 4">
    <name type="scientific">Azoarcus taiwanensis</name>
    <dbReference type="NCBI Taxonomy" id="666964"/>
    <lineage>
        <taxon>Bacteria</taxon>
        <taxon>Pseudomonadati</taxon>
        <taxon>Pseudomonadota</taxon>
        <taxon>Betaproteobacteria</taxon>
        <taxon>Rhodocyclales</taxon>
        <taxon>Zoogloeaceae</taxon>
        <taxon>Azoarcus</taxon>
    </lineage>
</organism>
<dbReference type="PANTHER" id="PTHR30203:SF24">
    <property type="entry name" value="BLR4935 PROTEIN"/>
    <property type="match status" value="1"/>
</dbReference>
<dbReference type="Proteomes" id="UP000599523">
    <property type="component" value="Unassembled WGS sequence"/>
</dbReference>
<comment type="caution">
    <text evidence="3">The sequence shown here is derived from an EMBL/GenBank/DDBJ whole genome shotgun (WGS) entry which is preliminary data.</text>
</comment>
<comment type="similarity">
    <text evidence="1">Belongs to the outer membrane factor (OMF) (TC 1.B.17) family.</text>
</comment>
<sequence length="434" mass="46390">MNLIRFFDRPTRTRALCAATLALVWSTTVLADAPPAGPALGADLDTLIAHAREHNPALGASRLDAAAARERVISATGLPDPRFEIELMDVTNSMNPGRSASLVPGEVGTTTLRVTQMLPYPGKRALRGEVAQALADGYAADVEQTRLDIEGAIRQAFIAYFRVVDQARILEQTIALNESLEALALSRYALGLASQQEVLQVQGALSSLRLEAVELTRRRASAQANLNVLLPRAPDAPLSAPVALPPLPPPAALHALIEQASAQAPALGRSRAQVLAAERNSALTYRERYPDFGVSIANNRPRGGRESWDVMFELNIPLQQGSRRAREREAEYARAAAEARREATEHQLAGAVGEAHAALEARRAQAALIRDTLLPQTEAGLASARAGYETGSIDFAAVLAAQQRVLNTRLTLLDAEVEAALSAATLEQLLGSSL</sequence>